<dbReference type="AlphaFoldDB" id="A0A369CFQ2"/>
<proteinExistence type="predicted"/>
<reference evidence="1 2" key="1">
    <citation type="submission" date="2018-07" db="EMBL/GenBank/DDBJ databases">
        <title>Genomic Encyclopedia of Type Strains, Phase IV (KMG-IV): sequencing the most valuable type-strain genomes for metagenomic binning, comparative biology and taxonomic classification.</title>
        <authorList>
            <person name="Goeker M."/>
        </authorList>
    </citation>
    <scope>NUCLEOTIDE SEQUENCE [LARGE SCALE GENOMIC DNA]</scope>
    <source>
        <strain evidence="1 2">DSM 26407</strain>
    </source>
</reference>
<sequence length="114" mass="12726">MATQQRLFKVLFHNQGSLYEIYARKVTQGSLFGFVEVEDLVFGEKSALLVDPVEERLKTEFLGVSRTFIPLHSVVRIDEVDREGPAKVIELGDSAVVTPFPFPVPPPDKGPGKR</sequence>
<name>A0A369CFQ2_9GAMM</name>
<protein>
    <recommendedName>
        <fullName evidence="3">DUF1820 family protein</fullName>
    </recommendedName>
</protein>
<evidence type="ECO:0000313" key="2">
    <source>
        <dbReference type="Proteomes" id="UP000252707"/>
    </source>
</evidence>
<dbReference type="Proteomes" id="UP000252707">
    <property type="component" value="Unassembled WGS sequence"/>
</dbReference>
<keyword evidence="2" id="KW-1185">Reference proteome</keyword>
<dbReference type="InterPro" id="IPR014949">
    <property type="entry name" value="DUF1820"/>
</dbReference>
<comment type="caution">
    <text evidence="1">The sequence shown here is derived from an EMBL/GenBank/DDBJ whole genome shotgun (WGS) entry which is preliminary data.</text>
</comment>
<dbReference type="PIRSF" id="PIRSF028538">
    <property type="entry name" value="DUF1820"/>
    <property type="match status" value="1"/>
</dbReference>
<dbReference type="OrthoDB" id="5641137at2"/>
<dbReference type="Pfam" id="PF08850">
    <property type="entry name" value="DUF1820"/>
    <property type="match status" value="1"/>
</dbReference>
<evidence type="ECO:0008006" key="3">
    <source>
        <dbReference type="Google" id="ProtNLM"/>
    </source>
</evidence>
<accession>A0A369CFQ2</accession>
<evidence type="ECO:0000313" key="1">
    <source>
        <dbReference type="EMBL" id="RCX31925.1"/>
    </source>
</evidence>
<dbReference type="EMBL" id="QPJY01000002">
    <property type="protein sequence ID" value="RCX31925.1"/>
    <property type="molecule type" value="Genomic_DNA"/>
</dbReference>
<organism evidence="1 2">
    <name type="scientific">Thioalbus denitrificans</name>
    <dbReference type="NCBI Taxonomy" id="547122"/>
    <lineage>
        <taxon>Bacteria</taxon>
        <taxon>Pseudomonadati</taxon>
        <taxon>Pseudomonadota</taxon>
        <taxon>Gammaproteobacteria</taxon>
        <taxon>Chromatiales</taxon>
        <taxon>Ectothiorhodospiraceae</taxon>
        <taxon>Thioalbus</taxon>
    </lineage>
</organism>
<dbReference type="RefSeq" id="WP_114278757.1">
    <property type="nucleotide sequence ID" value="NZ_QPJY01000002.1"/>
</dbReference>
<gene>
    <name evidence="1" type="ORF">DFQ59_102273</name>
</gene>